<dbReference type="Proteomes" id="UP000001634">
    <property type="component" value="Plasmid lp28-4"/>
</dbReference>
<gene>
    <name evidence="2" type="ordered locus">BbiDN127_I0019</name>
</gene>
<geneLocation type="plasmid" evidence="2 3">
    <name>lp28-4</name>
</geneLocation>
<evidence type="ECO:0000256" key="1">
    <source>
        <dbReference type="SAM" id="MobiDB-lite"/>
    </source>
</evidence>
<reference key="1">
    <citation type="submission" date="2011-06" db="EMBL/GenBank/DDBJ databases">
        <authorList>
            <person name="Mongodin E.F."/>
            <person name="Casjens S.R."/>
            <person name="Fraser-Liggett C.M."/>
            <person name="Qiu W.-G."/>
            <person name="Dunn J.J."/>
            <person name="Luft B.J."/>
            <person name="Schutzer S.E."/>
        </authorList>
    </citation>
    <scope>NUCLEOTIDE SEQUENCE</scope>
    <source>
        <strain>DN127</strain>
    </source>
</reference>
<dbReference type="EMBL" id="CP002759">
    <property type="protein sequence ID" value="AEL19502.1"/>
    <property type="molecule type" value="Genomic_DNA"/>
</dbReference>
<name>G0AP76_BORBD</name>
<organism evidence="2 3">
    <name type="scientific">Borrelia bissettiae (strain DSM 17990 / CIP 109136 / DN127)</name>
    <name type="common">Borreliella bissettiae</name>
    <dbReference type="NCBI Taxonomy" id="521010"/>
    <lineage>
        <taxon>Bacteria</taxon>
        <taxon>Pseudomonadati</taxon>
        <taxon>Spirochaetota</taxon>
        <taxon>Spirochaetia</taxon>
        <taxon>Spirochaetales</taxon>
        <taxon>Borreliaceae</taxon>
        <taxon>Borreliella</taxon>
    </lineage>
</organism>
<evidence type="ECO:0000313" key="2">
    <source>
        <dbReference type="EMBL" id="AEL19502.1"/>
    </source>
</evidence>
<sequence>MLGLQHYKGMPASSKNRSKKLIERGVQVNNKNSLCNSSENQSKF</sequence>
<reference evidence="2 3" key="2">
    <citation type="journal article" date="2012" name="J. Bacteriol.">
        <title>Whole-Genome Sequences of Borrelia bissettii, Borrelia valaisiana, and Borrelia spielmanii.</title>
        <authorList>
            <person name="Schutzer S.E."/>
            <person name="Fraser-Liggett C.M."/>
            <person name="Qiu W.G."/>
            <person name="Kraiczy P."/>
            <person name="Mongodin E.F."/>
            <person name="Dunn J.J."/>
            <person name="Luft B.J."/>
            <person name="Casjens S.R."/>
        </authorList>
    </citation>
    <scope>NUCLEOTIDE SEQUENCE [LARGE SCALE GENOMIC DNA]</scope>
    <source>
        <strain evidence="2 3">DN127</strain>
    </source>
</reference>
<keyword evidence="2" id="KW-0614">Plasmid</keyword>
<feature type="region of interest" description="Disordered" evidence="1">
    <location>
        <begin position="1"/>
        <end position="44"/>
    </location>
</feature>
<keyword evidence="3" id="KW-1185">Reference proteome</keyword>
<dbReference type="AlphaFoldDB" id="G0AP76"/>
<evidence type="ECO:0000313" key="3">
    <source>
        <dbReference type="Proteomes" id="UP000001634"/>
    </source>
</evidence>
<accession>G0AP76</accession>
<protein>
    <submittedName>
        <fullName evidence="2">Uncharacterized protein</fullName>
    </submittedName>
</protein>
<dbReference type="KEGG" id="bbs:BbiDN127_I0019"/>
<dbReference type="HOGENOM" id="CLU_3213159_0_0_12"/>
<proteinExistence type="predicted"/>
<feature type="compositionally biased region" description="Polar residues" evidence="1">
    <location>
        <begin position="27"/>
        <end position="44"/>
    </location>
</feature>